<evidence type="ECO:0008006" key="4">
    <source>
        <dbReference type="Google" id="ProtNLM"/>
    </source>
</evidence>
<evidence type="ECO:0000313" key="3">
    <source>
        <dbReference type="Proteomes" id="UP001354227"/>
    </source>
</evidence>
<dbReference type="Proteomes" id="UP001354227">
    <property type="component" value="Unassembled WGS sequence"/>
</dbReference>
<reference evidence="2" key="1">
    <citation type="submission" date="2024-01" db="EMBL/GenBank/DDBJ databases">
        <title>Unpublished Manusciprt.</title>
        <authorList>
            <person name="Duman M."/>
            <person name="Valdes E.G."/>
            <person name="Ajmi N."/>
            <person name="Altun S."/>
            <person name="Saticioglu I.B."/>
        </authorList>
    </citation>
    <scope>NUCLEOTIDE SEQUENCE</scope>
    <source>
        <strain evidence="2">137P</strain>
    </source>
</reference>
<gene>
    <name evidence="2" type="ORF">V0R62_26445</name>
</gene>
<evidence type="ECO:0000256" key="1">
    <source>
        <dbReference type="SAM" id="Phobius"/>
    </source>
</evidence>
<evidence type="ECO:0000313" key="2">
    <source>
        <dbReference type="EMBL" id="MEE1891215.1"/>
    </source>
</evidence>
<protein>
    <recommendedName>
        <fullName evidence="4">Vitamin K epoxide reductase family protein</fullName>
    </recommendedName>
</protein>
<comment type="caution">
    <text evidence="2">The sequence shown here is derived from an EMBL/GenBank/DDBJ whole genome shotgun (WGS) entry which is preliminary data.</text>
</comment>
<feature type="transmembrane region" description="Helical" evidence="1">
    <location>
        <begin position="57"/>
        <end position="76"/>
    </location>
</feature>
<sequence length="131" mass="14221">MARWWPVVALLLFLPLWLVASYGVRYGLMEDARWVGLCSVPGEVWQCQVRSLLGLGIHFQVIAWGALGLALVCQLVPGRGGWWLAALALLFGIPALVLYTASIAVFAVVLAGLRLVRPSGFAQASPQRANH</sequence>
<dbReference type="RefSeq" id="WP_330105797.1">
    <property type="nucleotide sequence ID" value="NZ_JAZDCT010000070.1"/>
</dbReference>
<accession>A0ABU7HJ34</accession>
<dbReference type="EMBL" id="JAZDCT010000070">
    <property type="protein sequence ID" value="MEE1891215.1"/>
    <property type="molecule type" value="Genomic_DNA"/>
</dbReference>
<keyword evidence="1" id="KW-0472">Membrane</keyword>
<organism evidence="2 3">
    <name type="scientific">Pseudomonas carassii</name>
    <dbReference type="NCBI Taxonomy" id="3115855"/>
    <lineage>
        <taxon>Bacteria</taxon>
        <taxon>Pseudomonadati</taxon>
        <taxon>Pseudomonadota</taxon>
        <taxon>Gammaproteobacteria</taxon>
        <taxon>Pseudomonadales</taxon>
        <taxon>Pseudomonadaceae</taxon>
        <taxon>Pseudomonas</taxon>
    </lineage>
</organism>
<keyword evidence="3" id="KW-1185">Reference proteome</keyword>
<feature type="transmembrane region" description="Helical" evidence="1">
    <location>
        <begin position="83"/>
        <end position="111"/>
    </location>
</feature>
<keyword evidence="1" id="KW-1133">Transmembrane helix</keyword>
<keyword evidence="1" id="KW-0812">Transmembrane</keyword>
<name>A0ABU7HJ34_9PSED</name>
<proteinExistence type="predicted"/>